<sequence length="339" mass="36448">MSSDAAAAGLWLLTGDRPGEVAQQRRLAAATGLPCREIQVTQLRTVGGRPRFDLDALQPPWPRIALSFGKTLAAALHLRHASGGRTRIVHLGRARGVAADALDLIIPMPQDQLANAANVLRIRMPFNYPDAPADSAGHDQARLLALQLPRPWTALIIGGATRQLRFSRTAIAALVRDTCARARQRGGSVLISTSPRTPASAIAALRAAQDAPGEFYAFRRNDPHNPLASYLQLADELIVTGDSVSMIAECWRSGRPVWVAPLRDSLWHRLGDVLRAVAPARLMANGQVAVGSDVNAWIAALASAGHVGHFGRSDPTRPYSARDDDDLSRAVARIRALLD</sequence>
<accession>A0A6M2BU35</accession>
<organism evidence="1 2">
    <name type="scientific">Solimonas terrae</name>
    <dbReference type="NCBI Taxonomy" id="1396819"/>
    <lineage>
        <taxon>Bacteria</taxon>
        <taxon>Pseudomonadati</taxon>
        <taxon>Pseudomonadota</taxon>
        <taxon>Gammaproteobacteria</taxon>
        <taxon>Nevskiales</taxon>
        <taxon>Nevskiaceae</taxon>
        <taxon>Solimonas</taxon>
    </lineage>
</organism>
<keyword evidence="2" id="KW-1185">Reference proteome</keyword>
<evidence type="ECO:0000313" key="2">
    <source>
        <dbReference type="Proteomes" id="UP000472676"/>
    </source>
</evidence>
<gene>
    <name evidence="1" type="ORF">G7Y85_14530</name>
</gene>
<protein>
    <recommendedName>
        <fullName evidence="3">Nucleoside-diphosphate sugar epimerase</fullName>
    </recommendedName>
</protein>
<dbReference type="Pfam" id="PF06258">
    <property type="entry name" value="Mito_fiss_Elm1"/>
    <property type="match status" value="1"/>
</dbReference>
<dbReference type="RefSeq" id="WP_166258579.1">
    <property type="nucleotide sequence ID" value="NZ_JAAMOW010000007.1"/>
</dbReference>
<comment type="caution">
    <text evidence="1">The sequence shown here is derived from an EMBL/GenBank/DDBJ whole genome shotgun (WGS) entry which is preliminary data.</text>
</comment>
<dbReference type="Proteomes" id="UP000472676">
    <property type="component" value="Unassembled WGS sequence"/>
</dbReference>
<evidence type="ECO:0000313" key="1">
    <source>
        <dbReference type="EMBL" id="NGY05988.1"/>
    </source>
</evidence>
<dbReference type="AlphaFoldDB" id="A0A6M2BU35"/>
<reference evidence="1 2" key="1">
    <citation type="journal article" date="2014" name="Int. J. Syst. Evol. Microbiol.">
        <title>Solimonas terrae sp. nov., isolated from soil.</title>
        <authorList>
            <person name="Kim S.J."/>
            <person name="Moon J.Y."/>
            <person name="Weon H.Y."/>
            <person name="Ahn J.H."/>
            <person name="Chen W.M."/>
            <person name="Kwon S.W."/>
        </authorList>
    </citation>
    <scope>NUCLEOTIDE SEQUENCE [LARGE SCALE GENOMIC DNA]</scope>
    <source>
        <strain evidence="1 2">KIS83-12</strain>
    </source>
</reference>
<proteinExistence type="predicted"/>
<dbReference type="EMBL" id="JAAMOW010000007">
    <property type="protein sequence ID" value="NGY05988.1"/>
    <property type="molecule type" value="Genomic_DNA"/>
</dbReference>
<dbReference type="InterPro" id="IPR009367">
    <property type="entry name" value="Elm1-like"/>
</dbReference>
<name>A0A6M2BU35_9GAMM</name>
<evidence type="ECO:0008006" key="3">
    <source>
        <dbReference type="Google" id="ProtNLM"/>
    </source>
</evidence>